<evidence type="ECO:0000313" key="1">
    <source>
        <dbReference type="EMBL" id="RVW41180.1"/>
    </source>
</evidence>
<dbReference type="AlphaFoldDB" id="A0A438IW45"/>
<evidence type="ECO:0000313" key="3">
    <source>
        <dbReference type="Proteomes" id="UP000288805"/>
    </source>
</evidence>
<sequence>MDFDHYGGMKASVLAAISSKIFFRAWSMVTKLTEERASALQQNQKLRQELVCSKVLID</sequence>
<evidence type="ECO:0000313" key="2">
    <source>
        <dbReference type="EMBL" id="RVX00960.1"/>
    </source>
</evidence>
<reference evidence="2 3" key="1">
    <citation type="journal article" date="2018" name="PLoS Genet.">
        <title>Population sequencing reveals clonal diversity and ancestral inbreeding in the grapevine cultivar Chardonnay.</title>
        <authorList>
            <person name="Roach M.J."/>
            <person name="Johnson D.L."/>
            <person name="Bohlmann J."/>
            <person name="van Vuuren H.J."/>
            <person name="Jones S.J."/>
            <person name="Pretorius I.S."/>
            <person name="Schmidt S.A."/>
            <person name="Borneman A.R."/>
        </authorList>
    </citation>
    <scope>NUCLEOTIDE SEQUENCE [LARGE SCALE GENOMIC DNA]</scope>
    <source>
        <strain evidence="3">cv. Chardonnay</strain>
        <strain evidence="2">I10V1</strain>
        <tissue evidence="2">Leaf</tissue>
    </source>
</reference>
<dbReference type="Proteomes" id="UP000288805">
    <property type="component" value="Unassembled WGS sequence"/>
</dbReference>
<proteinExistence type="predicted"/>
<dbReference type="EMBL" id="QGNW01000078">
    <property type="protein sequence ID" value="RVX00960.1"/>
    <property type="molecule type" value="Genomic_DNA"/>
</dbReference>
<organism evidence="2 3">
    <name type="scientific">Vitis vinifera</name>
    <name type="common">Grape</name>
    <dbReference type="NCBI Taxonomy" id="29760"/>
    <lineage>
        <taxon>Eukaryota</taxon>
        <taxon>Viridiplantae</taxon>
        <taxon>Streptophyta</taxon>
        <taxon>Embryophyta</taxon>
        <taxon>Tracheophyta</taxon>
        <taxon>Spermatophyta</taxon>
        <taxon>Magnoliopsida</taxon>
        <taxon>eudicotyledons</taxon>
        <taxon>Gunneridae</taxon>
        <taxon>Pentapetalae</taxon>
        <taxon>rosids</taxon>
        <taxon>Vitales</taxon>
        <taxon>Vitaceae</taxon>
        <taxon>Viteae</taxon>
        <taxon>Vitis</taxon>
    </lineage>
</organism>
<comment type="caution">
    <text evidence="2">The sequence shown here is derived from an EMBL/GenBank/DDBJ whole genome shotgun (WGS) entry which is preliminary data.</text>
</comment>
<dbReference type="EMBL" id="QGNW01001445">
    <property type="protein sequence ID" value="RVW41180.1"/>
    <property type="molecule type" value="Genomic_DNA"/>
</dbReference>
<gene>
    <name evidence="2" type="ORF">CK203_022902</name>
    <name evidence="1" type="ORF">CK203_069858</name>
</gene>
<protein>
    <submittedName>
        <fullName evidence="2">Uncharacterized protein</fullName>
    </submittedName>
</protein>
<name>A0A438IW45_VITVI</name>
<accession>A0A438IW45</accession>